<evidence type="ECO:0000256" key="2">
    <source>
        <dbReference type="SAM" id="SignalP"/>
    </source>
</evidence>
<feature type="region of interest" description="Disordered" evidence="1">
    <location>
        <begin position="34"/>
        <end position="74"/>
    </location>
</feature>
<protein>
    <recommendedName>
        <fullName evidence="4">Secreted protein</fullName>
    </recommendedName>
</protein>
<evidence type="ECO:0000256" key="1">
    <source>
        <dbReference type="SAM" id="MobiDB-lite"/>
    </source>
</evidence>
<dbReference type="AlphaFoldDB" id="A0A7C9EU42"/>
<dbReference type="EMBL" id="GISG01271785">
    <property type="protein sequence ID" value="MBA4676540.1"/>
    <property type="molecule type" value="Transcribed_RNA"/>
</dbReference>
<reference evidence="3" key="2">
    <citation type="submission" date="2020-07" db="EMBL/GenBank/DDBJ databases">
        <authorList>
            <person name="Vera ALvarez R."/>
            <person name="Arias-Moreno D.M."/>
            <person name="Jimenez-Jacinto V."/>
            <person name="Jimenez-Bremont J.F."/>
            <person name="Swaminathan K."/>
            <person name="Moose S.P."/>
            <person name="Guerrero-Gonzalez M.L."/>
            <person name="Marino-Ramirez L."/>
            <person name="Landsman D."/>
            <person name="Rodriguez-Kessler M."/>
            <person name="Delgado-Sanchez P."/>
        </authorList>
    </citation>
    <scope>NUCLEOTIDE SEQUENCE</scope>
    <source>
        <tissue evidence="3">Cladode</tissue>
    </source>
</reference>
<keyword evidence="2" id="KW-0732">Signal</keyword>
<name>A0A7C9EU42_OPUST</name>
<feature type="signal peptide" evidence="2">
    <location>
        <begin position="1"/>
        <end position="27"/>
    </location>
</feature>
<sequence length="102" mass="11980">MCFTRQKCWQLELVFDYLLLDLMPVSTSEGWLQVDKQPRKKHQHRAPTSFNGRERERERDRGLNLPGEHFVQKNANTPPISSLVMAFAHNNLRCHVFCCSTH</sequence>
<feature type="chain" id="PRO_5027729092" description="Secreted protein" evidence="2">
    <location>
        <begin position="28"/>
        <end position="102"/>
    </location>
</feature>
<organism evidence="3">
    <name type="scientific">Opuntia streptacantha</name>
    <name type="common">Prickly pear cactus</name>
    <name type="synonym">Opuntia cardona</name>
    <dbReference type="NCBI Taxonomy" id="393608"/>
    <lineage>
        <taxon>Eukaryota</taxon>
        <taxon>Viridiplantae</taxon>
        <taxon>Streptophyta</taxon>
        <taxon>Embryophyta</taxon>
        <taxon>Tracheophyta</taxon>
        <taxon>Spermatophyta</taxon>
        <taxon>Magnoliopsida</taxon>
        <taxon>eudicotyledons</taxon>
        <taxon>Gunneridae</taxon>
        <taxon>Pentapetalae</taxon>
        <taxon>Caryophyllales</taxon>
        <taxon>Cactineae</taxon>
        <taxon>Cactaceae</taxon>
        <taxon>Opuntioideae</taxon>
        <taxon>Opuntia</taxon>
    </lineage>
</organism>
<proteinExistence type="predicted"/>
<feature type="compositionally biased region" description="Basic and acidic residues" evidence="1">
    <location>
        <begin position="52"/>
        <end position="62"/>
    </location>
</feature>
<accession>A0A7C9EU42</accession>
<evidence type="ECO:0008006" key="4">
    <source>
        <dbReference type="Google" id="ProtNLM"/>
    </source>
</evidence>
<reference evidence="3" key="1">
    <citation type="journal article" date="2013" name="J. Plant Res.">
        <title>Effect of fungi and light on seed germination of three Opuntia species from semiarid lands of central Mexico.</title>
        <authorList>
            <person name="Delgado-Sanchez P."/>
            <person name="Jimenez-Bremont J.F."/>
            <person name="Guerrero-Gonzalez Mde L."/>
            <person name="Flores J."/>
        </authorList>
    </citation>
    <scope>NUCLEOTIDE SEQUENCE</scope>
    <source>
        <tissue evidence="3">Cladode</tissue>
    </source>
</reference>
<evidence type="ECO:0000313" key="3">
    <source>
        <dbReference type="EMBL" id="MBA4676540.1"/>
    </source>
</evidence>